<evidence type="ECO:0000313" key="1">
    <source>
        <dbReference type="EMBL" id="CAF0697261.1"/>
    </source>
</evidence>
<gene>
    <name evidence="1" type="ORF">MPNT_210026</name>
</gene>
<sequence>MAIEPENPNAVRELIYINTGMCRWPEAGQWAGHLREMARHLSWPKFRAATSISGEKNTSLLESLLSQVSPAYDLDGG</sequence>
<comment type="caution">
    <text evidence="1">The sequence shown here is derived from an EMBL/GenBank/DDBJ whole genome shotgun (WGS) entry which is preliminary data.</text>
</comment>
<dbReference type="AlphaFoldDB" id="A0A8J2BPQ0"/>
<reference evidence="1" key="1">
    <citation type="submission" date="2021-02" db="EMBL/GenBank/DDBJ databases">
        <authorList>
            <person name="Cremers G."/>
            <person name="Picone N."/>
        </authorList>
    </citation>
    <scope>NUCLEOTIDE SEQUENCE</scope>
    <source>
        <strain evidence="1">PQ17</strain>
    </source>
</reference>
<protein>
    <submittedName>
        <fullName evidence="1">Uncharacterized protein</fullName>
    </submittedName>
</protein>
<organism evidence="1 2">
    <name type="scientific">Candidatus Methylacidithermus pantelleriae</name>
    <dbReference type="NCBI Taxonomy" id="2744239"/>
    <lineage>
        <taxon>Bacteria</taxon>
        <taxon>Pseudomonadati</taxon>
        <taxon>Verrucomicrobiota</taxon>
        <taxon>Methylacidiphilae</taxon>
        <taxon>Methylacidiphilales</taxon>
        <taxon>Methylacidiphilaceae</taxon>
        <taxon>Candidatus Methylacidithermus</taxon>
    </lineage>
</organism>
<evidence type="ECO:0000313" key="2">
    <source>
        <dbReference type="Proteomes" id="UP000663859"/>
    </source>
</evidence>
<dbReference type="RefSeq" id="WP_174583167.1">
    <property type="nucleotide sequence ID" value="NZ_CAJNOB010000014.1"/>
</dbReference>
<dbReference type="EMBL" id="CAJNOB010000014">
    <property type="protein sequence ID" value="CAF0697261.1"/>
    <property type="molecule type" value="Genomic_DNA"/>
</dbReference>
<name>A0A8J2BPQ0_9BACT</name>
<proteinExistence type="predicted"/>
<dbReference type="Proteomes" id="UP000663859">
    <property type="component" value="Unassembled WGS sequence"/>
</dbReference>
<accession>A0A8J2BPQ0</accession>
<keyword evidence="2" id="KW-1185">Reference proteome</keyword>